<proteinExistence type="predicted"/>
<evidence type="ECO:0000256" key="1">
    <source>
        <dbReference type="SAM" id="Phobius"/>
    </source>
</evidence>
<reference evidence="2 3" key="1">
    <citation type="submission" date="2018-10" db="EMBL/GenBank/DDBJ databases">
        <title>Genomic Encyclopedia of Type Strains, Phase IV (KMG-IV): sequencing the most valuable type-strain genomes for metagenomic binning, comparative biology and taxonomic classification.</title>
        <authorList>
            <person name="Goeker M."/>
        </authorList>
    </citation>
    <scope>NUCLEOTIDE SEQUENCE [LARGE SCALE GENOMIC DNA]</scope>
    <source>
        <strain evidence="2 3">DSM 25586</strain>
    </source>
</reference>
<keyword evidence="1" id="KW-0472">Membrane</keyword>
<keyword evidence="1" id="KW-1133">Transmembrane helix</keyword>
<accession>A0A495FL21</accession>
<evidence type="ECO:0000313" key="3">
    <source>
        <dbReference type="Proteomes" id="UP000276055"/>
    </source>
</evidence>
<protein>
    <submittedName>
        <fullName evidence="2">Uncharacterized protein</fullName>
    </submittedName>
</protein>
<organism evidence="2 3">
    <name type="scientific">Arthrobacter oryzae</name>
    <dbReference type="NCBI Taxonomy" id="409290"/>
    <lineage>
        <taxon>Bacteria</taxon>
        <taxon>Bacillati</taxon>
        <taxon>Actinomycetota</taxon>
        <taxon>Actinomycetes</taxon>
        <taxon>Micrococcales</taxon>
        <taxon>Micrococcaceae</taxon>
        <taxon>Arthrobacter</taxon>
    </lineage>
</organism>
<name>A0A495FL21_9MICC</name>
<dbReference type="AlphaFoldDB" id="A0A495FL21"/>
<gene>
    <name evidence="2" type="ORF">C8D78_0221</name>
</gene>
<evidence type="ECO:0000313" key="2">
    <source>
        <dbReference type="EMBL" id="RKR29905.1"/>
    </source>
</evidence>
<sequence>MEISRRDRPSKNTVALVRWSRQPGENPVGKFIVSSIFGMMLCLFLMIFLAGLRSFGALILFTFCFAALLTVRSVSARRRFMRGLTKRVNDAIAEVTNRPGDQLSAKQFRHLAKSGEKLPLVVSGVPGLQLHVARASTLEKNAPEKWVAVFTVVPPENGTASFDRLVAAAINAGPGSAHTNVA</sequence>
<comment type="caution">
    <text evidence="2">The sequence shown here is derived from an EMBL/GenBank/DDBJ whole genome shotgun (WGS) entry which is preliminary data.</text>
</comment>
<feature type="transmembrane region" description="Helical" evidence="1">
    <location>
        <begin position="55"/>
        <end position="74"/>
    </location>
</feature>
<dbReference type="Proteomes" id="UP000276055">
    <property type="component" value="Unassembled WGS sequence"/>
</dbReference>
<feature type="transmembrane region" description="Helical" evidence="1">
    <location>
        <begin position="28"/>
        <end position="49"/>
    </location>
</feature>
<dbReference type="EMBL" id="RBIR01000001">
    <property type="protein sequence ID" value="RKR29905.1"/>
    <property type="molecule type" value="Genomic_DNA"/>
</dbReference>
<keyword evidence="1" id="KW-0812">Transmembrane</keyword>